<feature type="non-terminal residue" evidence="3">
    <location>
        <position position="103"/>
    </location>
</feature>
<evidence type="ECO:0000256" key="1">
    <source>
        <dbReference type="SAM" id="MobiDB-lite"/>
    </source>
</evidence>
<dbReference type="AlphaFoldDB" id="A0A821DMH4"/>
<keyword evidence="4" id="KW-1185">Reference proteome</keyword>
<feature type="compositionally biased region" description="Polar residues" evidence="1">
    <location>
        <begin position="9"/>
        <end position="31"/>
    </location>
</feature>
<dbReference type="EMBL" id="CAJOBG010078690">
    <property type="protein sequence ID" value="CAF4623712.1"/>
    <property type="molecule type" value="Genomic_DNA"/>
</dbReference>
<name>A0A821DMH4_9BILA</name>
<organism evidence="3 4">
    <name type="scientific">Rotaria magnacalcarata</name>
    <dbReference type="NCBI Taxonomy" id="392030"/>
    <lineage>
        <taxon>Eukaryota</taxon>
        <taxon>Metazoa</taxon>
        <taxon>Spiralia</taxon>
        <taxon>Gnathifera</taxon>
        <taxon>Rotifera</taxon>
        <taxon>Eurotatoria</taxon>
        <taxon>Bdelloidea</taxon>
        <taxon>Philodinida</taxon>
        <taxon>Philodinidae</taxon>
        <taxon>Rotaria</taxon>
    </lineage>
</organism>
<evidence type="ECO:0000313" key="2">
    <source>
        <dbReference type="EMBL" id="CAF2157989.1"/>
    </source>
</evidence>
<dbReference type="EMBL" id="CAJNRF010014556">
    <property type="protein sequence ID" value="CAF2157989.1"/>
    <property type="molecule type" value="Genomic_DNA"/>
</dbReference>
<dbReference type="Proteomes" id="UP000663866">
    <property type="component" value="Unassembled WGS sequence"/>
</dbReference>
<feature type="compositionally biased region" description="Basic and acidic residues" evidence="1">
    <location>
        <begin position="33"/>
        <end position="44"/>
    </location>
</feature>
<feature type="non-terminal residue" evidence="3">
    <location>
        <position position="1"/>
    </location>
</feature>
<feature type="region of interest" description="Disordered" evidence="1">
    <location>
        <begin position="1"/>
        <end position="51"/>
    </location>
</feature>
<evidence type="ECO:0000313" key="4">
    <source>
        <dbReference type="Proteomes" id="UP000663866"/>
    </source>
</evidence>
<protein>
    <submittedName>
        <fullName evidence="3">Uncharacterized protein</fullName>
    </submittedName>
</protein>
<gene>
    <name evidence="3" type="ORF">OVN521_LOCUS45989</name>
    <name evidence="2" type="ORF">WKI299_LOCUS31772</name>
</gene>
<comment type="caution">
    <text evidence="3">The sequence shown here is derived from an EMBL/GenBank/DDBJ whole genome shotgun (WGS) entry which is preliminary data.</text>
</comment>
<evidence type="ECO:0000313" key="3">
    <source>
        <dbReference type="EMBL" id="CAF4623712.1"/>
    </source>
</evidence>
<dbReference type="Proteomes" id="UP000663856">
    <property type="component" value="Unassembled WGS sequence"/>
</dbReference>
<accession>A0A821DMH4</accession>
<reference evidence="3" key="1">
    <citation type="submission" date="2021-02" db="EMBL/GenBank/DDBJ databases">
        <authorList>
            <person name="Nowell W R."/>
        </authorList>
    </citation>
    <scope>NUCLEOTIDE SEQUENCE</scope>
</reference>
<proteinExistence type="predicted"/>
<sequence length="103" mass="11827">GESRKQMEQDQYSSSNLNLARSTNIDQQSLTQHMDDDLNQHMDDDLNQNMDDDEELKPLSIASPFSTSQCSSPVIIQNQTTSSFITEDYSNNIYSEKTRKIHH</sequence>